<proteinExistence type="predicted"/>
<dbReference type="EMBL" id="CP078093">
    <property type="protein sequence ID" value="QXM05135.1"/>
    <property type="molecule type" value="Genomic_DNA"/>
</dbReference>
<dbReference type="PANTHER" id="PTHR30354">
    <property type="entry name" value="GNT FAMILY GLUCONATE TRANSPORTER"/>
    <property type="match status" value="1"/>
</dbReference>
<sequence length="417" mass="41923">MQVSALGAVVGLVVAIILILRKVHPAYGLITGAIVGGLVGGAGLGETVTLMIGGAKNIMPAVLRILTAGILAGVLIESGGASKMAETIIEKIGESKALAALMIATCVLTAVGVFVDVAVITVSPIALAIAQRTNISKSAVLLAMIGGGKAGNIMSPNPNTIAAAETFKLDLSSVMAAGIVPAIFGLIITYFLAKSLINKGNTVKDEELTEIFEEKPSFFAAIIGPLVTIGLLSLRPIAGIKVDPLIALPLGGLIGCLAMGKIKNINTYAVAGLTKMSGVAILLIGTGTIAGIIANSALKDVIIDGLSSFGLPAFVLAPISGILMSAATASTTSGTAVASSVFGTTILALGIKPLAGAAMIHAGATVLDHLPHGSFFHATGGSVYLDIKNRLKVVPYESLVGLTMTIISSVIYGAILA</sequence>
<organism evidence="2 3">
    <name type="scientific">Crassaminicella indica</name>
    <dbReference type="NCBI Taxonomy" id="2855394"/>
    <lineage>
        <taxon>Bacteria</taxon>
        <taxon>Bacillati</taxon>
        <taxon>Bacillota</taxon>
        <taxon>Clostridia</taxon>
        <taxon>Eubacteriales</taxon>
        <taxon>Clostridiaceae</taxon>
        <taxon>Crassaminicella</taxon>
    </lineage>
</organism>
<feature type="transmembrane region" description="Helical" evidence="1">
    <location>
        <begin position="97"/>
        <end position="130"/>
    </location>
</feature>
<dbReference type="InterPro" id="IPR003474">
    <property type="entry name" value="Glcn_transporter"/>
</dbReference>
<reference evidence="2" key="1">
    <citation type="submission" date="2021-07" db="EMBL/GenBank/DDBJ databases">
        <title>Complete genome sequence of Crassaminicella sp. 143-21, isolated from a deep-sea hydrothermal vent.</title>
        <authorList>
            <person name="Li X."/>
        </authorList>
    </citation>
    <scope>NUCLEOTIDE SEQUENCE</scope>
    <source>
        <strain evidence="2">143-21</strain>
    </source>
</reference>
<keyword evidence="1" id="KW-0472">Membrane</keyword>
<feature type="transmembrane region" description="Helical" evidence="1">
    <location>
        <begin position="244"/>
        <end position="260"/>
    </location>
</feature>
<feature type="transmembrane region" description="Helical" evidence="1">
    <location>
        <begin position="341"/>
        <end position="364"/>
    </location>
</feature>
<evidence type="ECO:0000313" key="2">
    <source>
        <dbReference type="EMBL" id="QXM05135.1"/>
    </source>
</evidence>
<protein>
    <submittedName>
        <fullName evidence="2">GntP family permease</fullName>
    </submittedName>
</protein>
<feature type="transmembrane region" description="Helical" evidence="1">
    <location>
        <begin position="306"/>
        <end position="329"/>
    </location>
</feature>
<keyword evidence="1" id="KW-0812">Transmembrane</keyword>
<name>A0ABX8RB52_9CLOT</name>
<feature type="transmembrane region" description="Helical" evidence="1">
    <location>
        <begin position="58"/>
        <end position="76"/>
    </location>
</feature>
<dbReference type="Proteomes" id="UP000886818">
    <property type="component" value="Chromosome"/>
</dbReference>
<keyword evidence="1" id="KW-1133">Transmembrane helix</keyword>
<dbReference type="Pfam" id="PF02447">
    <property type="entry name" value="GntP_permease"/>
    <property type="match status" value="1"/>
</dbReference>
<feature type="transmembrane region" description="Helical" evidence="1">
    <location>
        <begin position="398"/>
        <end position="416"/>
    </location>
</feature>
<feature type="transmembrane region" description="Helical" evidence="1">
    <location>
        <begin position="174"/>
        <end position="197"/>
    </location>
</feature>
<dbReference type="RefSeq" id="WP_218281835.1">
    <property type="nucleotide sequence ID" value="NZ_CP078093.1"/>
</dbReference>
<gene>
    <name evidence="2" type="ORF">KVH43_06915</name>
</gene>
<keyword evidence="3" id="KW-1185">Reference proteome</keyword>
<dbReference type="PANTHER" id="PTHR30354:SF23">
    <property type="entry name" value="GNTP FAMILY PERMEASE"/>
    <property type="match status" value="1"/>
</dbReference>
<feature type="transmembrane region" description="Helical" evidence="1">
    <location>
        <begin position="6"/>
        <end position="23"/>
    </location>
</feature>
<evidence type="ECO:0000256" key="1">
    <source>
        <dbReference type="SAM" id="Phobius"/>
    </source>
</evidence>
<evidence type="ECO:0000313" key="3">
    <source>
        <dbReference type="Proteomes" id="UP000886818"/>
    </source>
</evidence>
<accession>A0ABX8RB52</accession>
<feature type="transmembrane region" description="Helical" evidence="1">
    <location>
        <begin position="272"/>
        <end position="294"/>
    </location>
</feature>
<feature type="transmembrane region" description="Helical" evidence="1">
    <location>
        <begin position="218"/>
        <end position="238"/>
    </location>
</feature>
<feature type="transmembrane region" description="Helical" evidence="1">
    <location>
        <begin position="30"/>
        <end position="52"/>
    </location>
</feature>